<dbReference type="EMBL" id="JASCZI010060480">
    <property type="protein sequence ID" value="MED6132587.1"/>
    <property type="molecule type" value="Genomic_DNA"/>
</dbReference>
<feature type="region of interest" description="Disordered" evidence="1">
    <location>
        <begin position="98"/>
        <end position="126"/>
    </location>
</feature>
<gene>
    <name evidence="2" type="ORF">PIB30_020414</name>
</gene>
<name>A0ABU6S8D7_9FABA</name>
<evidence type="ECO:0000313" key="2">
    <source>
        <dbReference type="EMBL" id="MED6132587.1"/>
    </source>
</evidence>
<keyword evidence="3" id="KW-1185">Reference proteome</keyword>
<evidence type="ECO:0000256" key="1">
    <source>
        <dbReference type="SAM" id="MobiDB-lite"/>
    </source>
</evidence>
<accession>A0ABU6S8D7</accession>
<feature type="region of interest" description="Disordered" evidence="1">
    <location>
        <begin position="241"/>
        <end position="270"/>
    </location>
</feature>
<dbReference type="Proteomes" id="UP001341840">
    <property type="component" value="Unassembled WGS sequence"/>
</dbReference>
<protein>
    <submittedName>
        <fullName evidence="2">Uncharacterized protein</fullName>
    </submittedName>
</protein>
<organism evidence="2 3">
    <name type="scientific">Stylosanthes scabra</name>
    <dbReference type="NCBI Taxonomy" id="79078"/>
    <lineage>
        <taxon>Eukaryota</taxon>
        <taxon>Viridiplantae</taxon>
        <taxon>Streptophyta</taxon>
        <taxon>Embryophyta</taxon>
        <taxon>Tracheophyta</taxon>
        <taxon>Spermatophyta</taxon>
        <taxon>Magnoliopsida</taxon>
        <taxon>eudicotyledons</taxon>
        <taxon>Gunneridae</taxon>
        <taxon>Pentapetalae</taxon>
        <taxon>rosids</taxon>
        <taxon>fabids</taxon>
        <taxon>Fabales</taxon>
        <taxon>Fabaceae</taxon>
        <taxon>Papilionoideae</taxon>
        <taxon>50 kb inversion clade</taxon>
        <taxon>dalbergioids sensu lato</taxon>
        <taxon>Dalbergieae</taxon>
        <taxon>Pterocarpus clade</taxon>
        <taxon>Stylosanthes</taxon>
    </lineage>
</organism>
<sequence>MPTSNNSEVTVERAVLVHSIMEGLKIKLELLITENISATIETKDPNKRLPFTGVIFRLLYANGIKKKVQGDEIIPSKKPITAESILKNKFLEMQQEIQQQFPPPPPQDHQQFQEEEQPQQQAPQEVQQHEYVDELKVQQYITHKAVLELKKNQDKQQKDVAAHRKEYKEHCKTMKEYMEKQKQDFTTTNQYWARVNSNDEEKIDYLCWGVQQINPYLTARLPEDIPEWMRNNVQGGRGRFAGGMNTQPRNCWPGATSASKAEEDKGKAKKKLKREMLMAWEKESLGGQGQGSK</sequence>
<comment type="caution">
    <text evidence="2">The sequence shown here is derived from an EMBL/GenBank/DDBJ whole genome shotgun (WGS) entry which is preliminary data.</text>
</comment>
<evidence type="ECO:0000313" key="3">
    <source>
        <dbReference type="Proteomes" id="UP001341840"/>
    </source>
</evidence>
<proteinExistence type="predicted"/>
<reference evidence="2 3" key="1">
    <citation type="journal article" date="2023" name="Plants (Basel)">
        <title>Bridging the Gap: Combining Genomics and Transcriptomics Approaches to Understand Stylosanthes scabra, an Orphan Legume from the Brazilian Caatinga.</title>
        <authorList>
            <person name="Ferreira-Neto J.R.C."/>
            <person name="da Silva M.D."/>
            <person name="Binneck E."/>
            <person name="de Melo N.F."/>
            <person name="da Silva R.H."/>
            <person name="de Melo A.L.T.M."/>
            <person name="Pandolfi V."/>
            <person name="Bustamante F.O."/>
            <person name="Brasileiro-Vidal A.C."/>
            <person name="Benko-Iseppon A.M."/>
        </authorList>
    </citation>
    <scope>NUCLEOTIDE SEQUENCE [LARGE SCALE GENOMIC DNA]</scope>
    <source>
        <tissue evidence="2">Leaves</tissue>
    </source>
</reference>